<dbReference type="PANTHER" id="PTHR12905:SF0">
    <property type="entry name" value="CALCINEURIN-LIKE PHOSPHOESTERASE DOMAIN-CONTAINING PROTEIN"/>
    <property type="match status" value="1"/>
</dbReference>
<dbReference type="SUPFAM" id="SSF56300">
    <property type="entry name" value="Metallo-dependent phosphatases"/>
    <property type="match status" value="1"/>
</dbReference>
<evidence type="ECO:0000313" key="2">
    <source>
        <dbReference type="EMBL" id="PIL24373.1"/>
    </source>
</evidence>
<proteinExistence type="predicted"/>
<dbReference type="Pfam" id="PF00149">
    <property type="entry name" value="Metallophos"/>
    <property type="match status" value="1"/>
</dbReference>
<evidence type="ECO:0000259" key="1">
    <source>
        <dbReference type="Pfam" id="PF00149"/>
    </source>
</evidence>
<evidence type="ECO:0000313" key="3">
    <source>
        <dbReference type="Proteomes" id="UP000230002"/>
    </source>
</evidence>
<dbReference type="PANTHER" id="PTHR12905">
    <property type="entry name" value="METALLOPHOSPHOESTERASE"/>
    <property type="match status" value="1"/>
</dbReference>
<dbReference type="GO" id="GO:0016787">
    <property type="term" value="F:hydrolase activity"/>
    <property type="evidence" value="ECO:0007669"/>
    <property type="project" value="InterPro"/>
</dbReference>
<dbReference type="OrthoDB" id="630188at2759"/>
<dbReference type="InterPro" id="IPR004843">
    <property type="entry name" value="Calcineurin-like_PHP"/>
</dbReference>
<reference evidence="2 3" key="1">
    <citation type="journal article" date="2015" name="Sci. Rep.">
        <title>Chromosome-level genome map provides insights into diverse defense mechanisms in the medicinal fungus Ganoderma sinense.</title>
        <authorList>
            <person name="Zhu Y."/>
            <person name="Xu J."/>
            <person name="Sun C."/>
            <person name="Zhou S."/>
            <person name="Xu H."/>
            <person name="Nelson D.R."/>
            <person name="Qian J."/>
            <person name="Song J."/>
            <person name="Luo H."/>
            <person name="Xiang L."/>
            <person name="Li Y."/>
            <person name="Xu Z."/>
            <person name="Ji A."/>
            <person name="Wang L."/>
            <person name="Lu S."/>
            <person name="Hayward A."/>
            <person name="Sun W."/>
            <person name="Li X."/>
            <person name="Schwartz D.C."/>
            <person name="Wang Y."/>
            <person name="Chen S."/>
        </authorList>
    </citation>
    <scope>NUCLEOTIDE SEQUENCE [LARGE SCALE GENOMIC DNA]</scope>
    <source>
        <strain evidence="2 3">ZZ0214-1</strain>
    </source>
</reference>
<dbReference type="CDD" id="cd07379">
    <property type="entry name" value="MPP_239FB"/>
    <property type="match status" value="1"/>
</dbReference>
<dbReference type="InterPro" id="IPR051693">
    <property type="entry name" value="UPF0046_metallophosphoest"/>
</dbReference>
<feature type="domain" description="Calcineurin-like phosphoesterase" evidence="1">
    <location>
        <begin position="49"/>
        <end position="247"/>
    </location>
</feature>
<dbReference type="AlphaFoldDB" id="A0A2G8RSA1"/>
<dbReference type="EMBL" id="AYKW01000067">
    <property type="protein sequence ID" value="PIL24373.1"/>
    <property type="molecule type" value="Genomic_DNA"/>
</dbReference>
<name>A0A2G8RSA1_9APHY</name>
<dbReference type="Gene3D" id="3.60.21.10">
    <property type="match status" value="1"/>
</dbReference>
<accession>A0A2G8RSA1</accession>
<protein>
    <recommendedName>
        <fullName evidence="1">Calcineurin-like phosphoesterase domain-containing protein</fullName>
    </recommendedName>
</protein>
<gene>
    <name evidence="2" type="ORF">GSI_14126</name>
</gene>
<sequence length="284" mass="31236">MSWTTTSGNPLPSTATDSTFQQTAIVHDSYDITFPPEHPGLGWTRFICISDTHSHIFPVPPGDVLLHAGDLSRHGTLKDLEVTIDWLKALPHPAKFFIAGNHDLCLDRNYEPDGLLRHMKPFNLSDKDISAARKLVRSRALRKAGMIYLKHQAAVYTSATGRQYTIYGSPAAPFYSIGAFQYNLGDGKAIYDRIPASTDILLTHTPPLRTGDLTKGGANAGCPDLRERLAHRDLENCRLHVFGHIHDAHGATIVGQTMQNPNGRIAVNAALPRLPLPIIVDLKD</sequence>
<comment type="caution">
    <text evidence="2">The sequence shown here is derived from an EMBL/GenBank/DDBJ whole genome shotgun (WGS) entry which is preliminary data.</text>
</comment>
<keyword evidence="3" id="KW-1185">Reference proteome</keyword>
<dbReference type="Proteomes" id="UP000230002">
    <property type="component" value="Unassembled WGS sequence"/>
</dbReference>
<dbReference type="InterPro" id="IPR029052">
    <property type="entry name" value="Metallo-depent_PP-like"/>
</dbReference>
<organism evidence="2 3">
    <name type="scientific">Ganoderma sinense ZZ0214-1</name>
    <dbReference type="NCBI Taxonomy" id="1077348"/>
    <lineage>
        <taxon>Eukaryota</taxon>
        <taxon>Fungi</taxon>
        <taxon>Dikarya</taxon>
        <taxon>Basidiomycota</taxon>
        <taxon>Agaricomycotina</taxon>
        <taxon>Agaricomycetes</taxon>
        <taxon>Polyporales</taxon>
        <taxon>Polyporaceae</taxon>
        <taxon>Ganoderma</taxon>
    </lineage>
</organism>